<accession>A0AAV7HT21</accession>
<evidence type="ECO:0000256" key="3">
    <source>
        <dbReference type="SAM" id="Coils"/>
    </source>
</evidence>
<dbReference type="InterPro" id="IPR013783">
    <property type="entry name" value="Ig-like_fold"/>
</dbReference>
<dbReference type="InterPro" id="IPR052065">
    <property type="entry name" value="Compl_asym_regulator"/>
</dbReference>
<keyword evidence="2" id="KW-1015">Disulfide bond</keyword>
<name>A0AAV7HT21_COTGL</name>
<dbReference type="SUPFAM" id="SSF48726">
    <property type="entry name" value="Immunoglobulin"/>
    <property type="match status" value="1"/>
</dbReference>
<dbReference type="Pfam" id="PF00090">
    <property type="entry name" value="TSP_1"/>
    <property type="match status" value="1"/>
</dbReference>
<gene>
    <name evidence="6" type="ORF">KQX54_001372</name>
</gene>
<keyword evidence="7" id="KW-1185">Reference proteome</keyword>
<dbReference type="Proteomes" id="UP000826195">
    <property type="component" value="Unassembled WGS sequence"/>
</dbReference>
<dbReference type="EMBL" id="JAHXZJ010002982">
    <property type="protein sequence ID" value="KAH0534234.1"/>
    <property type="molecule type" value="Genomic_DNA"/>
</dbReference>
<feature type="domain" description="Ig-like" evidence="5">
    <location>
        <begin position="248"/>
        <end position="312"/>
    </location>
</feature>
<feature type="region of interest" description="Disordered" evidence="4">
    <location>
        <begin position="530"/>
        <end position="555"/>
    </location>
</feature>
<evidence type="ECO:0000256" key="2">
    <source>
        <dbReference type="ARBA" id="ARBA00023157"/>
    </source>
</evidence>
<sequence>MLRDEQVSLASSNWKMEMSLQYLQKENKYLEEEVQKKNESLAEIEKHYQQYNSENDKELRDFSEFFDNETNHYCNLLSNAKEEYDPENLRADIENYKRQTALLKRDLERIEADMNELTRKFGLTELGTNEKVKLLDKIKSIIKSIENDESAVQSAIKLYKNKIHINEVPRDGGWSEWGPWICSASCNGGVGKRKRVCNNPEPNIKGEPCMGPSEMTGTCNTNLCGDITRDTITLINRRKKNSHLALVVKEGQPVTIPCDSDIVAKVEKESPRSEIQWSHDGIFVDADDHRITLDNCSIEIKEASVNDSGVYTMTSHKFERSHLILKIVSLSVRPIKTIKTIRETLPMTVICHCAILGYVYANLKVSWVINKKPWKNYGTTSPLSINVDTISEVNKSHHGLWECFIEEEDLKFNWTTNAILVNVISAPNWRTYLMEDPFTKPLFGWLPSESYTKTGVVDGRRQANSKQYNDDQRTTAGFLLLDKRIQQIVIVDRFMHPLARASSGRTISSNTTNSCTFTRVGLATHSVANAANPSQGQDQSANPFQSAKGRAPSST</sequence>
<dbReference type="InterPro" id="IPR036179">
    <property type="entry name" value="Ig-like_dom_sf"/>
</dbReference>
<dbReference type="PROSITE" id="PS50092">
    <property type="entry name" value="TSP1"/>
    <property type="match status" value="1"/>
</dbReference>
<dbReference type="InterPro" id="IPR000884">
    <property type="entry name" value="TSP1_rpt"/>
</dbReference>
<dbReference type="Gene3D" id="2.20.100.10">
    <property type="entry name" value="Thrombospondin type-1 (TSP1) repeat"/>
    <property type="match status" value="1"/>
</dbReference>
<dbReference type="AlphaFoldDB" id="A0AAV7HT21"/>
<dbReference type="SUPFAM" id="SSF82895">
    <property type="entry name" value="TSP-1 type 1 repeat"/>
    <property type="match status" value="1"/>
</dbReference>
<keyword evidence="1" id="KW-0677">Repeat</keyword>
<comment type="caution">
    <text evidence="6">The sequence shown here is derived from an EMBL/GenBank/DDBJ whole genome shotgun (WGS) entry which is preliminary data.</text>
</comment>
<proteinExistence type="predicted"/>
<feature type="coiled-coil region" evidence="3">
    <location>
        <begin position="93"/>
        <end position="120"/>
    </location>
</feature>
<evidence type="ECO:0000256" key="1">
    <source>
        <dbReference type="ARBA" id="ARBA00022737"/>
    </source>
</evidence>
<dbReference type="PANTHER" id="PTHR22906:SF21">
    <property type="entry name" value="SEMA DOMAIN-CONTAINING PROTEIN"/>
    <property type="match status" value="1"/>
</dbReference>
<keyword evidence="3" id="KW-0175">Coiled coil</keyword>
<evidence type="ECO:0000259" key="5">
    <source>
        <dbReference type="PROSITE" id="PS50835"/>
    </source>
</evidence>
<dbReference type="InterPro" id="IPR036383">
    <property type="entry name" value="TSP1_rpt_sf"/>
</dbReference>
<dbReference type="SMART" id="SM00409">
    <property type="entry name" value="IG"/>
    <property type="match status" value="1"/>
</dbReference>
<organism evidence="6 7">
    <name type="scientific">Cotesia glomerata</name>
    <name type="common">Lepidopteran parasitic wasp</name>
    <name type="synonym">Apanteles glomeratus</name>
    <dbReference type="NCBI Taxonomy" id="32391"/>
    <lineage>
        <taxon>Eukaryota</taxon>
        <taxon>Metazoa</taxon>
        <taxon>Ecdysozoa</taxon>
        <taxon>Arthropoda</taxon>
        <taxon>Hexapoda</taxon>
        <taxon>Insecta</taxon>
        <taxon>Pterygota</taxon>
        <taxon>Neoptera</taxon>
        <taxon>Endopterygota</taxon>
        <taxon>Hymenoptera</taxon>
        <taxon>Apocrita</taxon>
        <taxon>Ichneumonoidea</taxon>
        <taxon>Braconidae</taxon>
        <taxon>Microgastrinae</taxon>
        <taxon>Cotesia</taxon>
    </lineage>
</organism>
<dbReference type="InterPro" id="IPR003599">
    <property type="entry name" value="Ig_sub"/>
</dbReference>
<protein>
    <recommendedName>
        <fullName evidence="5">Ig-like domain-containing protein</fullName>
    </recommendedName>
</protein>
<dbReference type="SMART" id="SM00209">
    <property type="entry name" value="TSP1"/>
    <property type="match status" value="1"/>
</dbReference>
<dbReference type="PANTHER" id="PTHR22906">
    <property type="entry name" value="PROPERDIN"/>
    <property type="match status" value="1"/>
</dbReference>
<evidence type="ECO:0000256" key="4">
    <source>
        <dbReference type="SAM" id="MobiDB-lite"/>
    </source>
</evidence>
<dbReference type="InterPro" id="IPR007110">
    <property type="entry name" value="Ig-like_dom"/>
</dbReference>
<evidence type="ECO:0000313" key="7">
    <source>
        <dbReference type="Proteomes" id="UP000826195"/>
    </source>
</evidence>
<dbReference type="Gene3D" id="2.60.40.10">
    <property type="entry name" value="Immunoglobulins"/>
    <property type="match status" value="1"/>
</dbReference>
<dbReference type="PROSITE" id="PS50835">
    <property type="entry name" value="IG_LIKE"/>
    <property type="match status" value="1"/>
</dbReference>
<feature type="compositionally biased region" description="Polar residues" evidence="4">
    <location>
        <begin position="530"/>
        <end position="545"/>
    </location>
</feature>
<reference evidence="6 7" key="1">
    <citation type="journal article" date="2021" name="J. Hered.">
        <title>A chromosome-level genome assembly of the parasitoid wasp, Cotesia glomerata (Hymenoptera: Braconidae).</title>
        <authorList>
            <person name="Pinto B.J."/>
            <person name="Weis J.J."/>
            <person name="Gamble T."/>
            <person name="Ode P.J."/>
            <person name="Paul R."/>
            <person name="Zaspel J.M."/>
        </authorList>
    </citation>
    <scope>NUCLEOTIDE SEQUENCE [LARGE SCALE GENOMIC DNA]</scope>
    <source>
        <strain evidence="6">CgM1</strain>
    </source>
</reference>
<feature type="coiled-coil region" evidence="3">
    <location>
        <begin position="20"/>
        <end position="61"/>
    </location>
</feature>
<evidence type="ECO:0000313" key="6">
    <source>
        <dbReference type="EMBL" id="KAH0534234.1"/>
    </source>
</evidence>
<dbReference type="FunFam" id="2.20.100.10:FF:000001">
    <property type="entry name" value="semaphorin-5A isoform X1"/>
    <property type="match status" value="1"/>
</dbReference>